<dbReference type="NCBIfam" id="TIGR03931">
    <property type="entry name" value="T7SS_Rv3446c"/>
    <property type="match status" value="1"/>
</dbReference>
<dbReference type="OrthoDB" id="4428093at2"/>
<organism evidence="1 2">
    <name type="scientific">Corynebacterium liangguodongii</name>
    <dbReference type="NCBI Taxonomy" id="2079535"/>
    <lineage>
        <taxon>Bacteria</taxon>
        <taxon>Bacillati</taxon>
        <taxon>Actinomycetota</taxon>
        <taxon>Actinomycetes</taxon>
        <taxon>Mycobacteriales</taxon>
        <taxon>Corynebacteriaceae</taxon>
        <taxon>Corynebacterium</taxon>
    </lineage>
</organism>
<dbReference type="EMBL" id="CP026948">
    <property type="protein sequence ID" value="AWB83408.1"/>
    <property type="molecule type" value="Genomic_DNA"/>
</dbReference>
<sequence length="322" mass="33694">MTTTLPDLKVTITPEATIFEGLANVRRYDRPTPAEIAHYVASVVGPEAAAVRVAVVASEADFAELSRALDGSGIELAHERSSGRHALVDAHAATDPDPAPHPDPIDDPIEVTRPTEADGARRMTVWSMLAVALAALLCVAAVYYTATSLRPAPVDAGDGAGNAVGDAVGNAVGDEAGTEASTRMPSPTPTVISREGLLVEVPAGFSAAPDGDMWRLTGKDPDLRVQLAVDPLFELPPERLIAQVLEEIEADPSVELLDNSAGALTYRETGNDGSQSLWRTWVEAGHQISVGCHTRAAPSQVQQATCTMAMESATFNAEDAAG</sequence>
<dbReference type="KEGG" id="clia:C3E79_01975"/>
<evidence type="ECO:0000313" key="2">
    <source>
        <dbReference type="Proteomes" id="UP000244754"/>
    </source>
</evidence>
<evidence type="ECO:0000313" key="1">
    <source>
        <dbReference type="EMBL" id="AWB83408.1"/>
    </source>
</evidence>
<dbReference type="AlphaFoldDB" id="A0A2S0WCB9"/>
<name>A0A2S0WCB9_9CORY</name>
<keyword evidence="2" id="KW-1185">Reference proteome</keyword>
<dbReference type="InterPro" id="IPR023840">
    <property type="entry name" value="T7SS_Rv3446c"/>
</dbReference>
<protein>
    <submittedName>
        <fullName evidence="1">Type VII secretion-associated protein</fullName>
    </submittedName>
</protein>
<accession>A0A2S0WCB9</accession>
<dbReference type="Proteomes" id="UP000244754">
    <property type="component" value="Chromosome"/>
</dbReference>
<reference evidence="2" key="1">
    <citation type="submission" date="2018-01" db="EMBL/GenBank/DDBJ databases">
        <authorList>
            <person name="Li J."/>
        </authorList>
    </citation>
    <scope>NUCLEOTIDE SEQUENCE [LARGE SCALE GENOMIC DNA]</scope>
    <source>
        <strain evidence="2">2184</strain>
    </source>
</reference>
<gene>
    <name evidence="1" type="ORF">C3E79_01975</name>
</gene>
<dbReference type="RefSeq" id="WP_108403398.1">
    <property type="nucleotide sequence ID" value="NZ_CP026948.1"/>
</dbReference>
<proteinExistence type="predicted"/>